<dbReference type="Gene3D" id="3.30.450.40">
    <property type="match status" value="1"/>
</dbReference>
<dbReference type="PROSITE" id="PS51078">
    <property type="entry name" value="ICLR_ED"/>
    <property type="match status" value="1"/>
</dbReference>
<dbReference type="SMART" id="SM00346">
    <property type="entry name" value="HTH_ICLR"/>
    <property type="match status" value="1"/>
</dbReference>
<keyword evidence="2" id="KW-0238">DNA-binding</keyword>
<dbReference type="InterPro" id="IPR005471">
    <property type="entry name" value="Tscrpt_reg_IclR_N"/>
</dbReference>
<dbReference type="Pfam" id="PF09339">
    <property type="entry name" value="HTH_IclR"/>
    <property type="match status" value="1"/>
</dbReference>
<dbReference type="InterPro" id="IPR050707">
    <property type="entry name" value="HTH_MetabolicPath_Reg"/>
</dbReference>
<name>A0A1D7TWX5_9HYPH</name>
<dbReference type="GO" id="GO:0003677">
    <property type="term" value="F:DNA binding"/>
    <property type="evidence" value="ECO:0007669"/>
    <property type="project" value="UniProtKB-KW"/>
</dbReference>
<dbReference type="GO" id="GO:0045892">
    <property type="term" value="P:negative regulation of DNA-templated transcription"/>
    <property type="evidence" value="ECO:0007669"/>
    <property type="project" value="TreeGrafter"/>
</dbReference>
<dbReference type="OrthoDB" id="6057486at2"/>
<keyword evidence="7" id="KW-1185">Reference proteome</keyword>
<dbReference type="PANTHER" id="PTHR30136:SF35">
    <property type="entry name" value="HTH-TYPE TRANSCRIPTIONAL REGULATOR RV1719"/>
    <property type="match status" value="1"/>
</dbReference>
<dbReference type="KEGG" id="bvv:BHK69_03200"/>
<dbReference type="GO" id="GO:0003700">
    <property type="term" value="F:DNA-binding transcription factor activity"/>
    <property type="evidence" value="ECO:0007669"/>
    <property type="project" value="TreeGrafter"/>
</dbReference>
<keyword evidence="1" id="KW-0805">Transcription regulation</keyword>
<keyword evidence="3" id="KW-0804">Transcription</keyword>
<dbReference type="InterPro" id="IPR036388">
    <property type="entry name" value="WH-like_DNA-bd_sf"/>
</dbReference>
<evidence type="ECO:0000256" key="3">
    <source>
        <dbReference type="ARBA" id="ARBA00023163"/>
    </source>
</evidence>
<gene>
    <name evidence="6" type="ORF">BHK69_03200</name>
</gene>
<dbReference type="Gene3D" id="1.10.10.10">
    <property type="entry name" value="Winged helix-like DNA-binding domain superfamily/Winged helix DNA-binding domain"/>
    <property type="match status" value="1"/>
</dbReference>
<dbReference type="InterPro" id="IPR036390">
    <property type="entry name" value="WH_DNA-bd_sf"/>
</dbReference>
<sequence>MDTTLQKGLMILEALAKTAEPRSVEDLALQTELNESNVQSALEAFEFAGYLAREPATGRYELSLKLWGLGVGLLSRLDLKRAAQRHLSELALRTRETVHLSVLTGADVIYVDKIDSPELLHASSQIGGKAPAHAVAIGKAILAFQPAHIIEGIGRNLAVFTPKTVNSLEALQHELSTIRLQGYAVNLGEWRGAVYGLAAPIRRADGVVEAAVGISGPSTRLTPEMIALVAEQVVEAADGISRGLGYRGGQG</sequence>
<dbReference type="PANTHER" id="PTHR30136">
    <property type="entry name" value="HELIX-TURN-HELIX TRANSCRIPTIONAL REGULATOR, ICLR FAMILY"/>
    <property type="match status" value="1"/>
</dbReference>
<evidence type="ECO:0008006" key="8">
    <source>
        <dbReference type="Google" id="ProtNLM"/>
    </source>
</evidence>
<reference evidence="6 7" key="1">
    <citation type="journal article" date="2015" name="Antonie Van Leeuwenhoek">
        <title>Bosea vaviloviae sp. nov., a new species of slow-growing rhizobia isolated from nodules of the relict species Vavilovia formosa (Stev.) Fed.</title>
        <authorList>
            <person name="Safronova V.I."/>
            <person name="Kuznetsova I.G."/>
            <person name="Sazanova A.L."/>
            <person name="Kimeklis A.K."/>
            <person name="Belimov A.A."/>
            <person name="Andronov E.E."/>
            <person name="Pinaev A.G."/>
            <person name="Chizhevskaya E.P."/>
            <person name="Pukhaev A.R."/>
            <person name="Popov K.P."/>
            <person name="Willems A."/>
            <person name="Tikhonovich I.A."/>
        </authorList>
    </citation>
    <scope>NUCLEOTIDE SEQUENCE [LARGE SCALE GENOMIC DNA]</scope>
    <source>
        <strain evidence="6 7">Vaf18</strain>
    </source>
</reference>
<proteinExistence type="predicted"/>
<dbReference type="SUPFAM" id="SSF46785">
    <property type="entry name" value="Winged helix' DNA-binding domain"/>
    <property type="match status" value="1"/>
</dbReference>
<dbReference type="EMBL" id="CP017147">
    <property type="protein sequence ID" value="AOO79625.1"/>
    <property type="molecule type" value="Genomic_DNA"/>
</dbReference>
<evidence type="ECO:0000259" key="4">
    <source>
        <dbReference type="PROSITE" id="PS51077"/>
    </source>
</evidence>
<accession>A0A1D7TWX5</accession>
<dbReference type="InterPro" id="IPR029016">
    <property type="entry name" value="GAF-like_dom_sf"/>
</dbReference>
<evidence type="ECO:0000256" key="2">
    <source>
        <dbReference type="ARBA" id="ARBA00023125"/>
    </source>
</evidence>
<organism evidence="6 7">
    <name type="scientific">Bosea vaviloviae</name>
    <dbReference type="NCBI Taxonomy" id="1526658"/>
    <lineage>
        <taxon>Bacteria</taxon>
        <taxon>Pseudomonadati</taxon>
        <taxon>Pseudomonadota</taxon>
        <taxon>Alphaproteobacteria</taxon>
        <taxon>Hyphomicrobiales</taxon>
        <taxon>Boseaceae</taxon>
        <taxon>Bosea</taxon>
    </lineage>
</organism>
<evidence type="ECO:0000256" key="1">
    <source>
        <dbReference type="ARBA" id="ARBA00023015"/>
    </source>
</evidence>
<feature type="domain" description="IclR-ED" evidence="5">
    <location>
        <begin position="65"/>
        <end position="246"/>
    </location>
</feature>
<evidence type="ECO:0000313" key="7">
    <source>
        <dbReference type="Proteomes" id="UP000094969"/>
    </source>
</evidence>
<dbReference type="Proteomes" id="UP000094969">
    <property type="component" value="Chromosome"/>
</dbReference>
<evidence type="ECO:0000313" key="6">
    <source>
        <dbReference type="EMBL" id="AOO79625.1"/>
    </source>
</evidence>
<protein>
    <recommendedName>
        <fullName evidence="8">IclR family transcriptional regulator</fullName>
    </recommendedName>
</protein>
<dbReference type="PROSITE" id="PS51077">
    <property type="entry name" value="HTH_ICLR"/>
    <property type="match status" value="1"/>
</dbReference>
<dbReference type="RefSeq" id="WP_069688847.1">
    <property type="nucleotide sequence ID" value="NZ_CP017147.1"/>
</dbReference>
<dbReference type="STRING" id="1526658.BHK69_03200"/>
<dbReference type="AlphaFoldDB" id="A0A1D7TWX5"/>
<dbReference type="SUPFAM" id="SSF55781">
    <property type="entry name" value="GAF domain-like"/>
    <property type="match status" value="1"/>
</dbReference>
<dbReference type="InterPro" id="IPR014757">
    <property type="entry name" value="Tscrpt_reg_IclR_C"/>
</dbReference>
<dbReference type="Pfam" id="PF01614">
    <property type="entry name" value="IclR_C"/>
    <property type="match status" value="1"/>
</dbReference>
<feature type="domain" description="HTH iclR-type" evidence="4">
    <location>
        <begin position="2"/>
        <end position="64"/>
    </location>
</feature>
<evidence type="ECO:0000259" key="5">
    <source>
        <dbReference type="PROSITE" id="PS51078"/>
    </source>
</evidence>